<protein>
    <submittedName>
        <fullName evidence="2">Uncharacterized protein</fullName>
    </submittedName>
</protein>
<comment type="caution">
    <text evidence="2">The sequence shown here is derived from an EMBL/GenBank/DDBJ whole genome shotgun (WGS) entry which is preliminary data.</text>
</comment>
<accession>A0AA39NV03</accession>
<dbReference type="EMBL" id="JAUEPR010000043">
    <property type="protein sequence ID" value="KAK0472190.1"/>
    <property type="molecule type" value="Genomic_DNA"/>
</dbReference>
<evidence type="ECO:0000313" key="2">
    <source>
        <dbReference type="EMBL" id="KAK0472190.1"/>
    </source>
</evidence>
<dbReference type="AlphaFoldDB" id="A0AA39NV03"/>
<reference evidence="2" key="1">
    <citation type="submission" date="2023-06" db="EMBL/GenBank/DDBJ databases">
        <authorList>
            <consortium name="Lawrence Berkeley National Laboratory"/>
            <person name="Ahrendt S."/>
            <person name="Sahu N."/>
            <person name="Indic B."/>
            <person name="Wong-Bajracharya J."/>
            <person name="Merenyi Z."/>
            <person name="Ke H.-M."/>
            <person name="Monk M."/>
            <person name="Kocsube S."/>
            <person name="Drula E."/>
            <person name="Lipzen A."/>
            <person name="Balint B."/>
            <person name="Henrissat B."/>
            <person name="Andreopoulos B."/>
            <person name="Martin F.M."/>
            <person name="Harder C.B."/>
            <person name="Rigling D."/>
            <person name="Ford K.L."/>
            <person name="Foster G.D."/>
            <person name="Pangilinan J."/>
            <person name="Papanicolaou A."/>
            <person name="Barry K."/>
            <person name="LaButti K."/>
            <person name="Viragh M."/>
            <person name="Koriabine M."/>
            <person name="Yan M."/>
            <person name="Riley R."/>
            <person name="Champramary S."/>
            <person name="Plett K.L."/>
            <person name="Tsai I.J."/>
            <person name="Slot J."/>
            <person name="Sipos G."/>
            <person name="Plett J."/>
            <person name="Nagy L.G."/>
            <person name="Grigoriev I.V."/>
        </authorList>
    </citation>
    <scope>NUCLEOTIDE SEQUENCE</scope>
    <source>
        <strain evidence="2">ICMP 16352</strain>
    </source>
</reference>
<name>A0AA39NV03_9AGAR</name>
<proteinExistence type="predicted"/>
<feature type="region of interest" description="Disordered" evidence="1">
    <location>
        <begin position="1"/>
        <end position="39"/>
    </location>
</feature>
<sequence length="147" mass="16551">MVPSKKRKQLTRSVLDDSEEEQTAGPSEERPMKKAKGKSAACGELHGSVSGQQSPMCRIQKVKCLCTEEVMDLLQSLYARFDKTEEQIEWMERELGAIGGQVKDLVNDFKEGDALKYPQDCIPAASVEEWEASLEELREGVQWTRSL</sequence>
<evidence type="ECO:0000256" key="1">
    <source>
        <dbReference type="SAM" id="MobiDB-lite"/>
    </source>
</evidence>
<gene>
    <name evidence="2" type="ORF">IW261DRAFT_1424582</name>
</gene>
<keyword evidence="3" id="KW-1185">Reference proteome</keyword>
<dbReference type="Proteomes" id="UP001175227">
    <property type="component" value="Unassembled WGS sequence"/>
</dbReference>
<organism evidence="2 3">
    <name type="scientific">Armillaria novae-zelandiae</name>
    <dbReference type="NCBI Taxonomy" id="153914"/>
    <lineage>
        <taxon>Eukaryota</taxon>
        <taxon>Fungi</taxon>
        <taxon>Dikarya</taxon>
        <taxon>Basidiomycota</taxon>
        <taxon>Agaricomycotina</taxon>
        <taxon>Agaricomycetes</taxon>
        <taxon>Agaricomycetidae</taxon>
        <taxon>Agaricales</taxon>
        <taxon>Marasmiineae</taxon>
        <taxon>Physalacriaceae</taxon>
        <taxon>Armillaria</taxon>
    </lineage>
</organism>
<evidence type="ECO:0000313" key="3">
    <source>
        <dbReference type="Proteomes" id="UP001175227"/>
    </source>
</evidence>
<feature type="compositionally biased region" description="Basic residues" evidence="1">
    <location>
        <begin position="1"/>
        <end position="10"/>
    </location>
</feature>